<reference evidence="3 4" key="1">
    <citation type="submission" date="2024-05" db="EMBL/GenBank/DDBJ databases">
        <title>Genome sequencing and assembly of Indian major carp, Cirrhinus mrigala (Hamilton, 1822).</title>
        <authorList>
            <person name="Mohindra V."/>
            <person name="Chowdhury L.M."/>
            <person name="Lal K."/>
            <person name="Jena J.K."/>
        </authorList>
    </citation>
    <scope>NUCLEOTIDE SEQUENCE [LARGE SCALE GENOMIC DNA]</scope>
    <source>
        <strain evidence="3">CM1030</strain>
        <tissue evidence="3">Blood</tissue>
    </source>
</reference>
<dbReference type="Pfam" id="PF00026">
    <property type="entry name" value="Asp"/>
    <property type="match status" value="1"/>
</dbReference>
<dbReference type="Gene3D" id="2.40.70.10">
    <property type="entry name" value="Acid Proteases"/>
    <property type="match status" value="1"/>
</dbReference>
<feature type="non-terminal residue" evidence="3">
    <location>
        <position position="1"/>
    </location>
</feature>
<gene>
    <name evidence="3" type="ORF">M9458_008255</name>
</gene>
<evidence type="ECO:0000313" key="4">
    <source>
        <dbReference type="Proteomes" id="UP001529510"/>
    </source>
</evidence>
<dbReference type="SUPFAM" id="SSF50630">
    <property type="entry name" value="Acid proteases"/>
    <property type="match status" value="1"/>
</dbReference>
<dbReference type="PANTHER" id="PTHR47966:SF37">
    <property type="entry name" value="CATHEPSIN E-A-LIKE"/>
    <property type="match status" value="1"/>
</dbReference>
<dbReference type="Proteomes" id="UP001529510">
    <property type="component" value="Unassembled WGS sequence"/>
</dbReference>
<proteinExistence type="inferred from homology"/>
<feature type="non-terminal residue" evidence="3">
    <location>
        <position position="69"/>
    </location>
</feature>
<evidence type="ECO:0000313" key="3">
    <source>
        <dbReference type="EMBL" id="KAL0194683.1"/>
    </source>
</evidence>
<comment type="similarity">
    <text evidence="1">Belongs to the peptidase A1 family.</text>
</comment>
<dbReference type="AlphaFoldDB" id="A0ABD0R8M8"/>
<protein>
    <recommendedName>
        <fullName evidence="2">Peptidase A1 domain-containing protein</fullName>
    </recommendedName>
</protein>
<dbReference type="InterPro" id="IPR033121">
    <property type="entry name" value="PEPTIDASE_A1"/>
</dbReference>
<feature type="domain" description="Peptidase A1" evidence="2">
    <location>
        <begin position="3"/>
        <end position="69"/>
    </location>
</feature>
<dbReference type="PROSITE" id="PS51767">
    <property type="entry name" value="PEPTIDASE_A1"/>
    <property type="match status" value="1"/>
</dbReference>
<dbReference type="PANTHER" id="PTHR47966">
    <property type="entry name" value="BETA-SITE APP-CLEAVING ENZYME, ISOFORM A-RELATED"/>
    <property type="match status" value="1"/>
</dbReference>
<accession>A0ABD0R8M8</accession>
<dbReference type="InterPro" id="IPR021109">
    <property type="entry name" value="Peptidase_aspartic_dom_sf"/>
</dbReference>
<evidence type="ECO:0000259" key="2">
    <source>
        <dbReference type="PROSITE" id="PS51767"/>
    </source>
</evidence>
<keyword evidence="4" id="KW-1185">Reference proteome</keyword>
<name>A0ABD0R8M8_CIRMR</name>
<dbReference type="EMBL" id="JAMKFB020000004">
    <property type="protein sequence ID" value="KAL0194683.1"/>
    <property type="molecule type" value="Genomic_DNA"/>
</dbReference>
<evidence type="ECO:0000256" key="1">
    <source>
        <dbReference type="ARBA" id="ARBA00007447"/>
    </source>
</evidence>
<comment type="caution">
    <text evidence="3">The sequence shown here is derived from an EMBL/GenBank/DDBJ whole genome shotgun (WGS) entry which is preliminary data.</text>
</comment>
<organism evidence="3 4">
    <name type="scientific">Cirrhinus mrigala</name>
    <name type="common">Mrigala</name>
    <dbReference type="NCBI Taxonomy" id="683832"/>
    <lineage>
        <taxon>Eukaryota</taxon>
        <taxon>Metazoa</taxon>
        <taxon>Chordata</taxon>
        <taxon>Craniata</taxon>
        <taxon>Vertebrata</taxon>
        <taxon>Euteleostomi</taxon>
        <taxon>Actinopterygii</taxon>
        <taxon>Neopterygii</taxon>
        <taxon>Teleostei</taxon>
        <taxon>Ostariophysi</taxon>
        <taxon>Cypriniformes</taxon>
        <taxon>Cyprinidae</taxon>
        <taxon>Labeoninae</taxon>
        <taxon>Labeonini</taxon>
        <taxon>Cirrhinus</taxon>
    </lineage>
</organism>
<dbReference type="InterPro" id="IPR001461">
    <property type="entry name" value="Aspartic_peptidase_A1"/>
</dbReference>
<sequence length="69" mass="7824">AQFFGQISLVKPEQNFTVVFETGSTDLWVPSTYCMSQACAMQHKLKAFESSMYAQQGHLWPSHPAEELK</sequence>